<dbReference type="STRING" id="1397694.GCA_000702585_00867"/>
<dbReference type="RefSeq" id="WP_024371186.1">
    <property type="nucleotide sequence ID" value="NZ_UGGP01000001.1"/>
</dbReference>
<keyword evidence="1" id="KW-0812">Transmembrane</keyword>
<dbReference type="Proteomes" id="UP000254060">
    <property type="component" value="Unassembled WGS sequence"/>
</dbReference>
<protein>
    <submittedName>
        <fullName evidence="2">Uncharacterized protein</fullName>
    </submittedName>
</protein>
<dbReference type="EMBL" id="UGGP01000001">
    <property type="protein sequence ID" value="STO07006.1"/>
    <property type="molecule type" value="Genomic_DNA"/>
</dbReference>
<reference evidence="2 3" key="1">
    <citation type="submission" date="2018-06" db="EMBL/GenBank/DDBJ databases">
        <authorList>
            <consortium name="Pathogen Informatics"/>
            <person name="Doyle S."/>
        </authorList>
    </citation>
    <scope>NUCLEOTIDE SEQUENCE [LARGE SCALE GENOMIC DNA]</scope>
    <source>
        <strain evidence="2 3">NCTC13163</strain>
    </source>
</reference>
<organism evidence="2 3">
    <name type="scientific">Exiguobacterium aurantiacum</name>
    <dbReference type="NCBI Taxonomy" id="33987"/>
    <lineage>
        <taxon>Bacteria</taxon>
        <taxon>Bacillati</taxon>
        <taxon>Bacillota</taxon>
        <taxon>Bacilli</taxon>
        <taxon>Bacillales</taxon>
        <taxon>Bacillales Family XII. Incertae Sedis</taxon>
        <taxon>Exiguobacterium</taxon>
    </lineage>
</organism>
<evidence type="ECO:0000313" key="2">
    <source>
        <dbReference type="EMBL" id="STO07006.1"/>
    </source>
</evidence>
<proteinExistence type="predicted"/>
<evidence type="ECO:0000313" key="3">
    <source>
        <dbReference type="Proteomes" id="UP000254060"/>
    </source>
</evidence>
<keyword evidence="1" id="KW-0472">Membrane</keyword>
<gene>
    <name evidence="2" type="ORF">NCTC13163_00349</name>
</gene>
<keyword evidence="1" id="KW-1133">Transmembrane helix</keyword>
<accession>A0A377FRA5</accession>
<evidence type="ECO:0000256" key="1">
    <source>
        <dbReference type="SAM" id="Phobius"/>
    </source>
</evidence>
<dbReference type="AlphaFoldDB" id="A0A377FRA5"/>
<sequence>MLDNPWVVIPLLIALYLTVYAFVKRLDWAKWRIVWAVWVILIVILLTIRLVRSL</sequence>
<feature type="transmembrane region" description="Helical" evidence="1">
    <location>
        <begin position="35"/>
        <end position="51"/>
    </location>
</feature>
<feature type="transmembrane region" description="Helical" evidence="1">
    <location>
        <begin position="6"/>
        <end position="23"/>
    </location>
</feature>
<name>A0A377FRA5_9BACL</name>